<evidence type="ECO:0000256" key="9">
    <source>
        <dbReference type="ARBA" id="ARBA00023125"/>
    </source>
</evidence>
<dbReference type="Gene3D" id="3.30.420.10">
    <property type="entry name" value="Ribonuclease H-like superfamily/Ribonuclease H"/>
    <property type="match status" value="2"/>
</dbReference>
<feature type="domain" description="RNase H type-1" evidence="13">
    <location>
        <begin position="296"/>
        <end position="433"/>
    </location>
</feature>
<keyword evidence="10" id="KW-0863">Zinc-finger</keyword>
<feature type="domain" description="Integrase catalytic" evidence="14">
    <location>
        <begin position="488"/>
        <end position="610"/>
    </location>
</feature>
<dbReference type="Pfam" id="PF02022">
    <property type="entry name" value="Integrase_Zn"/>
    <property type="match status" value="1"/>
</dbReference>
<keyword evidence="3" id="KW-0548">Nucleotidyltransferase</keyword>
<dbReference type="PROSITE" id="PS50879">
    <property type="entry name" value="RNASE_H_1"/>
    <property type="match status" value="1"/>
</dbReference>
<dbReference type="Pfam" id="PF00075">
    <property type="entry name" value="RNase_H"/>
    <property type="match status" value="1"/>
</dbReference>
<evidence type="ECO:0000256" key="2">
    <source>
        <dbReference type="ARBA" id="ARBA00022679"/>
    </source>
</evidence>
<keyword evidence="5" id="KW-0479">Metal-binding</keyword>
<sequence length="610" mass="69451">PVRRFRWRVLPQGKKNSPSICQWYVASLLSPIHAQAGETIILHYMDDVLICAPKDDMLQHVLDLVINVLTSAGFELQKEKVQRTPPWKYLGLEITKQTIVLQKLAINNNPKTLADLHQLCGSLNWVRPWLGLTTEDLAPLFNLLKGGDELDSPRALTPEARVALEKVERAMGFRQAHRYLPNLPFEFITLGKLPHLHGLIHQWDQDQRDPLLVIEWVFLSHQWSKSTTRPQELMAQLIRKARAHTKEALEHLVQENKTLQFSLDSYTGQLSIHCRNHKLFNSNFNLIPKNKLSRTPLKALTIFTDASGAFHKSVITWKNPQTQEWEAEIKVVEGSPQIAELDAVVCALEKFSEPLNLVAKSAYMAGVVSRAEHSVLKEIQSPDLHRLLSRLIYTISHREQPYYIMHVTSHTDLPGFIAEGNQWADTLAAPAEMARLPDVFQQAKLSHQEFHQNTPGLIRQFPLSRYQTRDIVATCPRWQKLGVPTQSSGINPRGLENCELWQMDVMHIQQFGRLKYVHISVDTFSGAIFAFAHTGEKAKDVSKHLIQAFSVLGIPKKVKMDNGPAYTSMAFKGYLKRWGIKHKTGIPYSPTAQGMVECAHQKLKRVLEQQ</sequence>
<evidence type="ECO:0000313" key="15">
    <source>
        <dbReference type="EMBL" id="NXB50386.1"/>
    </source>
</evidence>
<evidence type="ECO:0000259" key="11">
    <source>
        <dbReference type="PROSITE" id="PS50876"/>
    </source>
</evidence>
<dbReference type="SUPFAM" id="SSF46919">
    <property type="entry name" value="N-terminal Zn binding domain of HIV integrase"/>
    <property type="match status" value="1"/>
</dbReference>
<dbReference type="InterPro" id="IPR003308">
    <property type="entry name" value="Integrase_Zn-bd_dom_N"/>
</dbReference>
<feature type="domain" description="Reverse transcriptase" evidence="12">
    <location>
        <begin position="1"/>
        <end position="94"/>
    </location>
</feature>
<dbReference type="GO" id="GO:0015074">
    <property type="term" value="P:DNA integration"/>
    <property type="evidence" value="ECO:0007669"/>
    <property type="project" value="InterPro"/>
</dbReference>
<dbReference type="PROSITE" id="PS50878">
    <property type="entry name" value="RT_POL"/>
    <property type="match status" value="1"/>
</dbReference>
<keyword evidence="8" id="KW-0695">RNA-directed DNA polymerase</keyword>
<evidence type="ECO:0000259" key="13">
    <source>
        <dbReference type="PROSITE" id="PS50879"/>
    </source>
</evidence>
<dbReference type="InterPro" id="IPR010661">
    <property type="entry name" value="RVT_thumb"/>
</dbReference>
<dbReference type="Pfam" id="PF00078">
    <property type="entry name" value="RVT_1"/>
    <property type="match status" value="1"/>
</dbReference>
<keyword evidence="16" id="KW-1185">Reference proteome</keyword>
<dbReference type="InterPro" id="IPR001584">
    <property type="entry name" value="Integrase_cat-core"/>
</dbReference>
<keyword evidence="10" id="KW-0862">Zinc</keyword>
<keyword evidence="2" id="KW-0808">Transferase</keyword>
<evidence type="ECO:0000256" key="5">
    <source>
        <dbReference type="ARBA" id="ARBA00022723"/>
    </source>
</evidence>
<keyword evidence="6" id="KW-0255">Endonuclease</keyword>
<proteinExistence type="inferred from homology"/>
<dbReference type="GO" id="GO:0008270">
    <property type="term" value="F:zinc ion binding"/>
    <property type="evidence" value="ECO:0007669"/>
    <property type="project" value="UniProtKB-KW"/>
</dbReference>
<dbReference type="InterPro" id="IPR036397">
    <property type="entry name" value="RNaseH_sf"/>
</dbReference>
<dbReference type="EMBL" id="VZTC01006734">
    <property type="protein sequence ID" value="NXB50386.1"/>
    <property type="molecule type" value="Genomic_DNA"/>
</dbReference>
<comment type="caution">
    <text evidence="15">The sequence shown here is derived from an EMBL/GenBank/DDBJ whole genome shotgun (WGS) entry which is preliminary data.</text>
</comment>
<evidence type="ECO:0000256" key="4">
    <source>
        <dbReference type="ARBA" id="ARBA00022722"/>
    </source>
</evidence>
<dbReference type="PROSITE" id="PS50994">
    <property type="entry name" value="INTEGRASE"/>
    <property type="match status" value="1"/>
</dbReference>
<dbReference type="PANTHER" id="PTHR41694:SF3">
    <property type="entry name" value="RNA-DIRECTED DNA POLYMERASE-RELATED"/>
    <property type="match status" value="1"/>
</dbReference>
<dbReference type="GO" id="GO:0003964">
    <property type="term" value="F:RNA-directed DNA polymerase activity"/>
    <property type="evidence" value="ECO:0007669"/>
    <property type="project" value="UniProtKB-KW"/>
</dbReference>
<evidence type="ECO:0000259" key="14">
    <source>
        <dbReference type="PROSITE" id="PS50994"/>
    </source>
</evidence>
<name>A0A7K8EFB8_LEURO</name>
<keyword evidence="7" id="KW-0378">Hydrolase</keyword>
<dbReference type="InterPro" id="IPR000477">
    <property type="entry name" value="RT_dom"/>
</dbReference>
<comment type="similarity">
    <text evidence="1">Belongs to the beta type-B retroviral polymerase family. HERV class-II K(HML-2) pol subfamily.</text>
</comment>
<evidence type="ECO:0000256" key="6">
    <source>
        <dbReference type="ARBA" id="ARBA00022759"/>
    </source>
</evidence>
<dbReference type="GO" id="GO:0003677">
    <property type="term" value="F:DNA binding"/>
    <property type="evidence" value="ECO:0007669"/>
    <property type="project" value="UniProtKB-KW"/>
</dbReference>
<dbReference type="Proteomes" id="UP000522331">
    <property type="component" value="Unassembled WGS sequence"/>
</dbReference>
<dbReference type="AlphaFoldDB" id="A0A7K8EFB8"/>
<dbReference type="InterPro" id="IPR012337">
    <property type="entry name" value="RNaseH-like_sf"/>
</dbReference>
<dbReference type="InterPro" id="IPR017856">
    <property type="entry name" value="Integrase-like_N"/>
</dbReference>
<feature type="non-terminal residue" evidence="15">
    <location>
        <position position="610"/>
    </location>
</feature>
<dbReference type="PANTHER" id="PTHR41694">
    <property type="entry name" value="ENDOGENOUS RETROVIRUS GROUP K MEMBER POL PROTEIN"/>
    <property type="match status" value="1"/>
</dbReference>
<dbReference type="Gene3D" id="3.30.70.270">
    <property type="match status" value="2"/>
</dbReference>
<keyword evidence="9" id="KW-0238">DNA-binding</keyword>
<feature type="non-terminal residue" evidence="15">
    <location>
        <position position="1"/>
    </location>
</feature>
<gene>
    <name evidence="15" type="primary">Ervk8_1</name>
    <name evidence="15" type="ORF">LEUROT_R08784</name>
</gene>
<evidence type="ECO:0000313" key="16">
    <source>
        <dbReference type="Proteomes" id="UP000522331"/>
    </source>
</evidence>
<dbReference type="PROSITE" id="PS50876">
    <property type="entry name" value="ZF_INTEGRASE"/>
    <property type="match status" value="1"/>
</dbReference>
<evidence type="ECO:0000256" key="1">
    <source>
        <dbReference type="ARBA" id="ARBA00010879"/>
    </source>
</evidence>
<reference evidence="15 16" key="1">
    <citation type="submission" date="2019-09" db="EMBL/GenBank/DDBJ databases">
        <title>Bird 10,000 Genomes (B10K) Project - Family phase.</title>
        <authorList>
            <person name="Zhang G."/>
        </authorList>
    </citation>
    <scope>NUCLEOTIDE SEQUENCE [LARGE SCALE GENOMIC DNA]</scope>
    <source>
        <strain evidence="15">B10K-DU-002-02</strain>
        <tissue evidence="15">Muscle</tissue>
    </source>
</reference>
<protein>
    <submittedName>
        <fullName evidence="15">POK8 protein</fullName>
    </submittedName>
</protein>
<dbReference type="Pfam" id="PF06817">
    <property type="entry name" value="RVT_thumb"/>
    <property type="match status" value="1"/>
</dbReference>
<dbReference type="InterPro" id="IPR002156">
    <property type="entry name" value="RNaseH_domain"/>
</dbReference>
<organism evidence="15 16">
    <name type="scientific">Leucopsar rothschildi</name>
    <name type="common">Bali myna</name>
    <name type="synonym">Rothschild's mynah</name>
    <dbReference type="NCBI Taxonomy" id="127929"/>
    <lineage>
        <taxon>Eukaryota</taxon>
        <taxon>Metazoa</taxon>
        <taxon>Chordata</taxon>
        <taxon>Craniata</taxon>
        <taxon>Vertebrata</taxon>
        <taxon>Euteleostomi</taxon>
        <taxon>Archelosauria</taxon>
        <taxon>Archosauria</taxon>
        <taxon>Dinosauria</taxon>
        <taxon>Saurischia</taxon>
        <taxon>Theropoda</taxon>
        <taxon>Coelurosauria</taxon>
        <taxon>Aves</taxon>
        <taxon>Neognathae</taxon>
        <taxon>Neoaves</taxon>
        <taxon>Telluraves</taxon>
        <taxon>Australaves</taxon>
        <taxon>Passeriformes</taxon>
        <taxon>Sturnidae</taxon>
        <taxon>Leucopsar</taxon>
    </lineage>
</organism>
<evidence type="ECO:0000256" key="3">
    <source>
        <dbReference type="ARBA" id="ARBA00022695"/>
    </source>
</evidence>
<dbReference type="GO" id="GO:0004523">
    <property type="term" value="F:RNA-DNA hybrid ribonuclease activity"/>
    <property type="evidence" value="ECO:0007669"/>
    <property type="project" value="InterPro"/>
</dbReference>
<dbReference type="Pfam" id="PF00665">
    <property type="entry name" value="rve"/>
    <property type="match status" value="1"/>
</dbReference>
<dbReference type="InterPro" id="IPR043502">
    <property type="entry name" value="DNA/RNA_pol_sf"/>
</dbReference>
<dbReference type="Gene3D" id="1.10.10.200">
    <property type="match status" value="1"/>
</dbReference>
<evidence type="ECO:0000259" key="12">
    <source>
        <dbReference type="PROSITE" id="PS50878"/>
    </source>
</evidence>
<evidence type="ECO:0000256" key="8">
    <source>
        <dbReference type="ARBA" id="ARBA00022918"/>
    </source>
</evidence>
<dbReference type="SUPFAM" id="SSF56672">
    <property type="entry name" value="DNA/RNA polymerases"/>
    <property type="match status" value="1"/>
</dbReference>
<dbReference type="InterPro" id="IPR043128">
    <property type="entry name" value="Rev_trsase/Diguanyl_cyclase"/>
</dbReference>
<keyword evidence="4" id="KW-0540">Nuclease</keyword>
<dbReference type="GO" id="GO:0035613">
    <property type="term" value="F:RNA stem-loop binding"/>
    <property type="evidence" value="ECO:0007669"/>
    <property type="project" value="TreeGrafter"/>
</dbReference>
<evidence type="ECO:0000256" key="10">
    <source>
        <dbReference type="PROSITE-ProRule" id="PRU00450"/>
    </source>
</evidence>
<feature type="domain" description="Integrase-type" evidence="11">
    <location>
        <begin position="438"/>
        <end position="479"/>
    </location>
</feature>
<evidence type="ECO:0000256" key="7">
    <source>
        <dbReference type="ARBA" id="ARBA00022801"/>
    </source>
</evidence>
<accession>A0A7K8EFB8</accession>
<dbReference type="SUPFAM" id="SSF53098">
    <property type="entry name" value="Ribonuclease H-like"/>
    <property type="match status" value="2"/>
</dbReference>